<protein>
    <submittedName>
        <fullName evidence="1">HEPN domain-containing protein</fullName>
    </submittedName>
</protein>
<gene>
    <name evidence="1" type="ORF">Q2T42_23475</name>
</gene>
<name>A0AA96WSP5_LEPBY</name>
<reference evidence="1" key="1">
    <citation type="journal article" date="2023" name="Plants (Basel)">
        <title>Genomic Analysis of Leptolyngbya boryana CZ1 Reveals Efficient Carbon Fixation Modules.</title>
        <authorList>
            <person name="Bai X."/>
            <person name="Wang H."/>
            <person name="Cheng W."/>
            <person name="Wang J."/>
            <person name="Ma M."/>
            <person name="Hu H."/>
            <person name="Song Z."/>
            <person name="Ma H."/>
            <person name="Fan Y."/>
            <person name="Du C."/>
            <person name="Xu J."/>
        </authorList>
    </citation>
    <scope>NUCLEOTIDE SEQUENCE</scope>
    <source>
        <strain evidence="1">CZ1</strain>
    </source>
</reference>
<dbReference type="RefSeq" id="WP_316426702.1">
    <property type="nucleotide sequence ID" value="NZ_CP130144.1"/>
</dbReference>
<organism evidence="1">
    <name type="scientific">Leptolyngbya boryana CZ1</name>
    <dbReference type="NCBI Taxonomy" id="3060204"/>
    <lineage>
        <taxon>Bacteria</taxon>
        <taxon>Bacillati</taxon>
        <taxon>Cyanobacteriota</taxon>
        <taxon>Cyanophyceae</taxon>
        <taxon>Leptolyngbyales</taxon>
        <taxon>Leptolyngbyaceae</taxon>
        <taxon>Leptolyngbya group</taxon>
        <taxon>Leptolyngbya</taxon>
    </lineage>
</organism>
<accession>A0AA96WSP5</accession>
<dbReference type="EMBL" id="CP130144">
    <property type="protein sequence ID" value="WNZ44758.1"/>
    <property type="molecule type" value="Genomic_DNA"/>
</dbReference>
<evidence type="ECO:0000313" key="1">
    <source>
        <dbReference type="EMBL" id="WNZ44758.1"/>
    </source>
</evidence>
<dbReference type="AlphaFoldDB" id="A0AA96WSP5"/>
<sequence length="178" mass="20391">MSSAGYFKNSQLRNFNYEISASNLKVLEEIRVFELSNILKKPYEQVNEFEGLLLRGIHWFARSQTQVDVENEFLNLTTCLEVFFTSKGGDPISSSIAEGVALILGKELTERKRLKRRVKELYGFRSNISHGGHSPILAKDIVDLKSIAMSLLVKMVEWSKDFSSRKDLVDWLEDQKLS</sequence>
<reference evidence="1" key="2">
    <citation type="submission" date="2023-07" db="EMBL/GenBank/DDBJ databases">
        <authorList>
            <person name="Bai X.-H."/>
            <person name="Wang H.-H."/>
            <person name="Wang J."/>
            <person name="Ma M.-Y."/>
            <person name="Hu H.-H."/>
            <person name="Song Z.-L."/>
            <person name="Ma H.-G."/>
            <person name="Fan Y."/>
            <person name="Du C.-Y."/>
            <person name="Xu J.-C."/>
        </authorList>
    </citation>
    <scope>NUCLEOTIDE SEQUENCE</scope>
    <source>
        <strain evidence="1">CZ1</strain>
    </source>
</reference>
<proteinExistence type="predicted"/>